<organism evidence="1 2">
    <name type="scientific">Leviviridae sp</name>
    <dbReference type="NCBI Taxonomy" id="2027243"/>
    <lineage>
        <taxon>Viruses</taxon>
        <taxon>Riboviria</taxon>
        <taxon>Orthornavirae</taxon>
        <taxon>Lenarviricota</taxon>
        <taxon>Leviviricetes</taxon>
        <taxon>Norzivirales</taxon>
        <taxon>Fiersviridae</taxon>
    </lineage>
</organism>
<dbReference type="Proteomes" id="UP001059583">
    <property type="component" value="Segment"/>
</dbReference>
<sequence length="390" mass="44242">MPTRERNQYMFYPPGHRSRTIGANPPVIVNTAPTLPVEAQYWGRCRDTYGEPNIDHPLEITQRDSRGWPLLNGIRSVPGDTVEYKDYFPSGFDLVTHLGISVPSISSRAITLRARTNPSREEVSIPNFVHELKDFPRMIRQIQSLPTLARNFKHRHSAAFREAASLHLGFEFGWKPLISDLRDILSFQDQVDKRIVELNRLYSEKGLKRRLSLFDSSAVDVSNVNVDTGGGIAITARKTRVTRVRSWGTIRWRPTAVPKDLRRQDLGRVARKLVFGLQHRGIDGLQAWNALPFSWLADWFSNYGEWLAANRNVIPAAPTGPCNIMTLSETYVTWQRTDGYKDLITGAEGVRILRTKERAQSSGSLSVHLPLATARQLGILLALNLQRRTR</sequence>
<reference evidence="1" key="1">
    <citation type="submission" date="2021-05" db="EMBL/GenBank/DDBJ databases">
        <authorList>
            <person name="Chen Y.-M."/>
            <person name="Zhang Y.-Z."/>
        </authorList>
    </citation>
    <scope>NUCLEOTIDE SEQUENCE</scope>
    <source>
        <strain evidence="1">R30-k141_32906</strain>
    </source>
</reference>
<dbReference type="EMBL" id="MZ679669">
    <property type="protein sequence ID" value="UJQ85450.1"/>
    <property type="molecule type" value="Genomic_RNA"/>
</dbReference>
<evidence type="ECO:0000313" key="2">
    <source>
        <dbReference type="Proteomes" id="UP001059583"/>
    </source>
</evidence>
<reference evidence="1" key="2">
    <citation type="journal article" date="2022" name="Nat. Microbiol.">
        <title>RNA viromes from terrestrial sites across China expand environmental viral diversity.</title>
        <authorList>
            <person name="Chiapello M."/>
            <person name="Rodriguez-Romero J."/>
            <person name="Ayllon M.A."/>
            <person name="Turina M."/>
        </authorList>
    </citation>
    <scope>NUCLEOTIDE SEQUENCE</scope>
    <source>
        <strain evidence="1">R30-k141_32906</strain>
    </source>
</reference>
<name>A0ABY3STH1_9VIRU</name>
<evidence type="ECO:0000313" key="1">
    <source>
        <dbReference type="EMBL" id="UJQ85450.1"/>
    </source>
</evidence>
<accession>A0ABY3STH1</accession>
<proteinExistence type="predicted"/>
<keyword evidence="2" id="KW-1185">Reference proteome</keyword>
<protein>
    <submittedName>
        <fullName evidence="1">Maturation protein</fullName>
    </submittedName>
</protein>